<feature type="region of interest" description="Disordered" evidence="1">
    <location>
        <begin position="73"/>
        <end position="230"/>
    </location>
</feature>
<keyword evidence="4" id="KW-1185">Reference proteome</keyword>
<feature type="compositionally biased region" description="Acidic residues" evidence="1">
    <location>
        <begin position="215"/>
        <end position="227"/>
    </location>
</feature>
<feature type="region of interest" description="Disordered" evidence="1">
    <location>
        <begin position="905"/>
        <end position="938"/>
    </location>
</feature>
<feature type="compositionally biased region" description="Acidic residues" evidence="1">
    <location>
        <begin position="909"/>
        <end position="919"/>
    </location>
</feature>
<evidence type="ECO:0000313" key="4">
    <source>
        <dbReference type="Proteomes" id="UP000307999"/>
    </source>
</evidence>
<reference evidence="3 4" key="1">
    <citation type="submission" date="2019-04" db="EMBL/GenBank/DDBJ databases">
        <title>Thalassotalea guangxiensis sp. nov., isolated from sediment of the coastal wetland.</title>
        <authorList>
            <person name="Zheng S."/>
            <person name="Zhang D."/>
        </authorList>
    </citation>
    <scope>NUCLEOTIDE SEQUENCE [LARGE SCALE GENOMIC DNA]</scope>
    <source>
        <strain evidence="3 4">ZS-4</strain>
    </source>
</reference>
<feature type="signal peptide" evidence="2">
    <location>
        <begin position="1"/>
        <end position="28"/>
    </location>
</feature>
<keyword evidence="2" id="KW-0732">Signal</keyword>
<dbReference type="InterPro" id="IPR028974">
    <property type="entry name" value="TSP_type-3_rpt"/>
</dbReference>
<sequence>MKMKLKHRSLLMTALLAGGLLTSPGSIANESDGKATNNNENAKQGQICTPNHDKATGQGNAYGKDFDCDGIRNKDDADDDNDGISDNDEILLGTEPLNDDTDGDGSIDGVDVFPLNPAEDTDTDLDGIGNNADSDDDNDNVLDNAEIANGTDPLNPDTDGDGSNDDIDAFPLNPAEDTDTDLDGIGNNADSDDDNDNVSDSDEVAQGTDPLNPDSDGDGVNDGEDVYPLDPERNIASDVFYYDFNVNQIQTENNNWEGWVYPAQNRGVMAFEAGASHDGSAAYSYQDTSTNTNISQNGIRFNNRTNRDNINPWTDYLGDAHGKTLESVSLWVKVEKAVPGNVTVAHNLVPYPLIDDTKGKTINAGIAVGPQYEMVIPASANNSWVQVEFIDSNTGERQFTVPDTWVHYDGESAIQVYPQFLFGGLEVGDKVYVDNYRISDTPLENPCCEPVDGGGDNGGSSGGSYSGGNLVTPVAEISGASAGDRFTLGDNLTFTYNFDVNEIASGQGAQGWIYSIIDRGVMAFAENAGEAGSAMSYIDSSININPEQNGILLQDWSANPFTMMFANHGHTINSVSLWVKTELVSEKDIEIIHYLIPYGLEAGNKSVNYPAGIAASPKLVGTIPAGSNGWIKVDFVQQGSDSVDFTIPSTWLHASGGELQIYPEFKFANTEVGDKIYLDSYTASSTVGEPLPIPTDFSISYDFEEATVAQNGGWGYIASGFGTIALETATGYLNSNAVSITDINDGTYINNHSLLWHKWGNANPWSNEFGNGAIDTEIQSVTLRVKVEKGAGNSGTENVTIKHHLLPWNVGGANKFEKVAAAQAVTADYTTTVSADNFGQWIEVTFIDANTGSESFSIPETWQLTTGADIVDVLPAFFFGGLEVGDKVIIDDYLLIGDNALARSVTSGDDGDDGSDYDGPDYGFHDGSGTYTENPRPQPLPVIDADFYTEPVSFNVTRNLVTDYQVNNTDMGDDTAVLQQAL</sequence>
<evidence type="ECO:0000256" key="2">
    <source>
        <dbReference type="SAM" id="SignalP"/>
    </source>
</evidence>
<dbReference type="EMBL" id="SWDB01000035">
    <property type="protein sequence ID" value="TKB43679.1"/>
    <property type="molecule type" value="Genomic_DNA"/>
</dbReference>
<feature type="region of interest" description="Disordered" evidence="1">
    <location>
        <begin position="28"/>
        <end position="60"/>
    </location>
</feature>
<dbReference type="AlphaFoldDB" id="A0A4V5NU80"/>
<feature type="chain" id="PRO_5020635466" evidence="2">
    <location>
        <begin position="29"/>
        <end position="982"/>
    </location>
</feature>
<proteinExistence type="predicted"/>
<dbReference type="Gene3D" id="4.10.1080.10">
    <property type="entry name" value="TSP type-3 repeat"/>
    <property type="match status" value="1"/>
</dbReference>
<dbReference type="Proteomes" id="UP000307999">
    <property type="component" value="Unassembled WGS sequence"/>
</dbReference>
<gene>
    <name evidence="3" type="ORF">E8M12_14505</name>
</gene>
<evidence type="ECO:0000256" key="1">
    <source>
        <dbReference type="SAM" id="MobiDB-lite"/>
    </source>
</evidence>
<name>A0A4V5NU80_9GAMM</name>
<dbReference type="SUPFAM" id="SSF103647">
    <property type="entry name" value="TSP type-3 repeat"/>
    <property type="match status" value="1"/>
</dbReference>
<organism evidence="3 4">
    <name type="scientific">Thalassotalea mangrovi</name>
    <dbReference type="NCBI Taxonomy" id="2572245"/>
    <lineage>
        <taxon>Bacteria</taxon>
        <taxon>Pseudomonadati</taxon>
        <taxon>Pseudomonadota</taxon>
        <taxon>Gammaproteobacteria</taxon>
        <taxon>Alteromonadales</taxon>
        <taxon>Colwelliaceae</taxon>
        <taxon>Thalassotalea</taxon>
    </lineage>
</organism>
<protein>
    <submittedName>
        <fullName evidence="3">Uncharacterized protein</fullName>
    </submittedName>
</protein>
<feature type="non-terminal residue" evidence="3">
    <location>
        <position position="982"/>
    </location>
</feature>
<dbReference type="GO" id="GO:0005509">
    <property type="term" value="F:calcium ion binding"/>
    <property type="evidence" value="ECO:0007669"/>
    <property type="project" value="InterPro"/>
</dbReference>
<feature type="compositionally biased region" description="Acidic residues" evidence="1">
    <location>
        <begin position="190"/>
        <end position="203"/>
    </location>
</feature>
<feature type="compositionally biased region" description="Polar residues" evidence="1">
    <location>
        <begin position="28"/>
        <end position="49"/>
    </location>
</feature>
<feature type="compositionally biased region" description="Acidic residues" evidence="1">
    <location>
        <begin position="158"/>
        <end position="168"/>
    </location>
</feature>
<comment type="caution">
    <text evidence="3">The sequence shown here is derived from an EMBL/GenBank/DDBJ whole genome shotgun (WGS) entry which is preliminary data.</text>
</comment>
<accession>A0A4V5NU80</accession>
<evidence type="ECO:0000313" key="3">
    <source>
        <dbReference type="EMBL" id="TKB43679.1"/>
    </source>
</evidence>
<feature type="compositionally biased region" description="Acidic residues" evidence="1">
    <location>
        <begin position="76"/>
        <end position="89"/>
    </location>
</feature>